<name>A0A545TFQ2_9GAMM</name>
<proteinExistence type="inferred from homology"/>
<reference evidence="11 12" key="1">
    <citation type="submission" date="2019-06" db="EMBL/GenBank/DDBJ databases">
        <title>Whole genome sequence for Cellvibrionaceae sp. R142.</title>
        <authorList>
            <person name="Wang G."/>
        </authorList>
    </citation>
    <scope>NUCLEOTIDE SEQUENCE [LARGE SCALE GENOMIC DNA]</scope>
    <source>
        <strain evidence="11 12">R142</strain>
    </source>
</reference>
<comment type="caution">
    <text evidence="7">Lacks conserved residue(s) required for the propagation of feature annotation.</text>
</comment>
<comment type="subcellular location">
    <subcellularLocation>
        <location evidence="7">Cell inner membrane</location>
        <topology evidence="7">Multi-pass membrane protein</topology>
    </subcellularLocation>
    <subcellularLocation>
        <location evidence="1">Cell membrane</location>
        <topology evidence="1">Multi-pass membrane protein</topology>
    </subcellularLocation>
</comment>
<evidence type="ECO:0000313" key="12">
    <source>
        <dbReference type="Proteomes" id="UP000319732"/>
    </source>
</evidence>
<evidence type="ECO:0000259" key="9">
    <source>
        <dbReference type="Pfam" id="PF21082"/>
    </source>
</evidence>
<dbReference type="Gene3D" id="1.10.287.1260">
    <property type="match status" value="1"/>
</dbReference>
<keyword evidence="3" id="KW-1003">Cell membrane</keyword>
<feature type="domain" description="Mechanosensitive ion channel MscS C-terminal" evidence="9">
    <location>
        <begin position="177"/>
        <end position="259"/>
    </location>
</feature>
<keyword evidence="5 7" id="KW-1133">Transmembrane helix</keyword>
<dbReference type="PROSITE" id="PS01246">
    <property type="entry name" value="UPF0003"/>
    <property type="match status" value="1"/>
</dbReference>
<dbReference type="InterPro" id="IPR023408">
    <property type="entry name" value="MscS_beta-dom_sf"/>
</dbReference>
<dbReference type="PANTHER" id="PTHR30221">
    <property type="entry name" value="SMALL-CONDUCTANCE MECHANOSENSITIVE CHANNEL"/>
    <property type="match status" value="1"/>
</dbReference>
<comment type="function">
    <text evidence="7">Mechanosensitive channel that participates in the regulation of osmotic pressure changes within the cell, opening in response to stretch forces in the membrane lipid bilayer, without the need for other proteins. Contributes to normal resistance to hypoosmotic shock. Forms an ion channel of 1.0 nanosiemens conductance with a slight preference for anions.</text>
</comment>
<feature type="domain" description="Mechanosensitive ion channel MscS" evidence="8">
    <location>
        <begin position="105"/>
        <end position="170"/>
    </location>
</feature>
<dbReference type="Gene3D" id="3.30.70.100">
    <property type="match status" value="1"/>
</dbReference>
<evidence type="ECO:0000256" key="4">
    <source>
        <dbReference type="ARBA" id="ARBA00022692"/>
    </source>
</evidence>
<feature type="transmembrane region" description="Helical" evidence="7">
    <location>
        <begin position="15"/>
        <end position="36"/>
    </location>
</feature>
<dbReference type="PANTHER" id="PTHR30221:SF1">
    <property type="entry name" value="SMALL-CONDUCTANCE MECHANOSENSITIVE CHANNEL"/>
    <property type="match status" value="1"/>
</dbReference>
<dbReference type="InterPro" id="IPR010920">
    <property type="entry name" value="LSM_dom_sf"/>
</dbReference>
<dbReference type="GO" id="GO:0008381">
    <property type="term" value="F:mechanosensitive monoatomic ion channel activity"/>
    <property type="evidence" value="ECO:0007669"/>
    <property type="project" value="InterPro"/>
</dbReference>
<evidence type="ECO:0000256" key="6">
    <source>
        <dbReference type="ARBA" id="ARBA00023136"/>
    </source>
</evidence>
<dbReference type="OrthoDB" id="9809206at2"/>
<dbReference type="Pfam" id="PF21082">
    <property type="entry name" value="MS_channel_3rd"/>
    <property type="match status" value="1"/>
</dbReference>
<keyword evidence="4 7" id="KW-0812">Transmembrane</keyword>
<keyword evidence="6 7" id="KW-0472">Membrane</keyword>
<dbReference type="SUPFAM" id="SSF82861">
    <property type="entry name" value="Mechanosensitive channel protein MscS (YggB), transmembrane region"/>
    <property type="match status" value="1"/>
</dbReference>
<dbReference type="InterPro" id="IPR011014">
    <property type="entry name" value="MscS_channel_TM-2"/>
</dbReference>
<dbReference type="InterPro" id="IPR045275">
    <property type="entry name" value="MscS_archaea/bacteria_type"/>
</dbReference>
<dbReference type="InterPro" id="IPR011066">
    <property type="entry name" value="MscS_channel_C_sf"/>
</dbReference>
<dbReference type="SUPFAM" id="SSF82689">
    <property type="entry name" value="Mechanosensitive channel protein MscS (YggB), C-terminal domain"/>
    <property type="match status" value="1"/>
</dbReference>
<feature type="transmembrane region" description="Helical" evidence="7">
    <location>
        <begin position="57"/>
        <end position="82"/>
    </location>
</feature>
<dbReference type="InterPro" id="IPR049142">
    <property type="entry name" value="MS_channel_1st"/>
</dbReference>
<dbReference type="AlphaFoldDB" id="A0A545TFQ2"/>
<evidence type="ECO:0000256" key="2">
    <source>
        <dbReference type="ARBA" id="ARBA00008017"/>
    </source>
</evidence>
<keyword evidence="12" id="KW-1185">Reference proteome</keyword>
<organism evidence="11 12">
    <name type="scientific">Exilibacterium tricleocarpae</name>
    <dbReference type="NCBI Taxonomy" id="2591008"/>
    <lineage>
        <taxon>Bacteria</taxon>
        <taxon>Pseudomonadati</taxon>
        <taxon>Pseudomonadota</taxon>
        <taxon>Gammaproteobacteria</taxon>
        <taxon>Cellvibrionales</taxon>
        <taxon>Cellvibrionaceae</taxon>
        <taxon>Exilibacterium</taxon>
    </lineage>
</organism>
<keyword evidence="7" id="KW-0407">Ion channel</keyword>
<dbReference type="SUPFAM" id="SSF50182">
    <property type="entry name" value="Sm-like ribonucleoproteins"/>
    <property type="match status" value="1"/>
</dbReference>
<dbReference type="InterPro" id="IPR006686">
    <property type="entry name" value="MscS_channel_CS"/>
</dbReference>
<dbReference type="EMBL" id="VHSG01000015">
    <property type="protein sequence ID" value="TQV76025.1"/>
    <property type="molecule type" value="Genomic_DNA"/>
</dbReference>
<comment type="subunit">
    <text evidence="7">Homoheptamer.</text>
</comment>
<evidence type="ECO:0000256" key="1">
    <source>
        <dbReference type="ARBA" id="ARBA00004651"/>
    </source>
</evidence>
<evidence type="ECO:0000256" key="5">
    <source>
        <dbReference type="ARBA" id="ARBA00022989"/>
    </source>
</evidence>
<gene>
    <name evidence="11" type="ORF">FKG94_15560</name>
</gene>
<dbReference type="RefSeq" id="WP_142905234.1">
    <property type="nucleotide sequence ID" value="NZ_ML660095.1"/>
</dbReference>
<dbReference type="Pfam" id="PF21088">
    <property type="entry name" value="MS_channel_1st"/>
    <property type="match status" value="1"/>
</dbReference>
<feature type="transmembrane region" description="Helical" evidence="7">
    <location>
        <begin position="88"/>
        <end position="118"/>
    </location>
</feature>
<dbReference type="Pfam" id="PF00924">
    <property type="entry name" value="MS_channel_2nd"/>
    <property type="match status" value="1"/>
</dbReference>
<comment type="caution">
    <text evidence="11">The sequence shown here is derived from an EMBL/GenBank/DDBJ whole genome shotgun (WGS) entry which is preliminary data.</text>
</comment>
<dbReference type="InterPro" id="IPR006685">
    <property type="entry name" value="MscS_channel_2nd"/>
</dbReference>
<feature type="domain" description="Mechanosensitive ion channel transmembrane helices 2/3" evidence="10">
    <location>
        <begin position="63"/>
        <end position="103"/>
    </location>
</feature>
<dbReference type="InterPro" id="IPR008910">
    <property type="entry name" value="MSC_TM_helix"/>
</dbReference>
<dbReference type="GO" id="GO:0005886">
    <property type="term" value="C:plasma membrane"/>
    <property type="evidence" value="ECO:0007669"/>
    <property type="project" value="UniProtKB-SubCell"/>
</dbReference>
<dbReference type="InterPro" id="IPR049278">
    <property type="entry name" value="MS_channel_C"/>
</dbReference>
<dbReference type="Pfam" id="PF05552">
    <property type="entry name" value="MS_channel_1st_1"/>
    <property type="match status" value="1"/>
</dbReference>
<keyword evidence="7" id="KW-0997">Cell inner membrane</keyword>
<sequence>MEFTAQWLENNSGLILAYIVKIVVALAIIFIGRWLAKTVSGLMQKALGRRQVDRAVGAFLSSIVYALILAATVLVAFGHVGIETTSFIAILGAAGLAVGLALQGSLANFASGVLIILFRPFKAGDFVEAGGVSGSVHKIEIFSTVLKTPDNKVIILPNSLITGAPITNYSTSPTRRIDLVIGVGYDADLQQAKQILNNIVAGHPAILEEPAPTVAVVELADSSVNFAVRPWVNTADYWPTHFDLMETIKLKLDENNISIPFPQMEVHMQSQTGD</sequence>
<evidence type="ECO:0000256" key="7">
    <source>
        <dbReference type="RuleBase" id="RU369025"/>
    </source>
</evidence>
<evidence type="ECO:0000256" key="3">
    <source>
        <dbReference type="ARBA" id="ARBA00022475"/>
    </source>
</evidence>
<dbReference type="Gene3D" id="2.30.30.60">
    <property type="match status" value="1"/>
</dbReference>
<evidence type="ECO:0000259" key="10">
    <source>
        <dbReference type="Pfam" id="PF21088"/>
    </source>
</evidence>
<evidence type="ECO:0000313" key="11">
    <source>
        <dbReference type="EMBL" id="TQV76025.1"/>
    </source>
</evidence>
<protein>
    <recommendedName>
        <fullName evidence="7">Small-conductance mechanosensitive channel</fullName>
    </recommendedName>
</protein>
<accession>A0A545TFQ2</accession>
<dbReference type="Proteomes" id="UP000319732">
    <property type="component" value="Unassembled WGS sequence"/>
</dbReference>
<keyword evidence="7" id="KW-0406">Ion transport</keyword>
<keyword evidence="7" id="KW-0813">Transport</keyword>
<evidence type="ECO:0000259" key="8">
    <source>
        <dbReference type="Pfam" id="PF00924"/>
    </source>
</evidence>
<comment type="similarity">
    <text evidence="2 7">Belongs to the MscS (TC 1.A.23) family.</text>
</comment>